<dbReference type="SUPFAM" id="SSF103473">
    <property type="entry name" value="MFS general substrate transporter"/>
    <property type="match status" value="1"/>
</dbReference>
<feature type="transmembrane region" description="Helical" evidence="1">
    <location>
        <begin position="184"/>
        <end position="205"/>
    </location>
</feature>
<protein>
    <submittedName>
        <fullName evidence="2">MFS transporter</fullName>
    </submittedName>
</protein>
<feature type="transmembrane region" description="Helical" evidence="1">
    <location>
        <begin position="419"/>
        <end position="443"/>
    </location>
</feature>
<feature type="transmembrane region" description="Helical" evidence="1">
    <location>
        <begin position="335"/>
        <end position="356"/>
    </location>
</feature>
<keyword evidence="1" id="KW-0472">Membrane</keyword>
<gene>
    <name evidence="2" type="ORF">DW858_00980</name>
</gene>
<feature type="transmembrane region" description="Helical" evidence="1">
    <location>
        <begin position="90"/>
        <end position="107"/>
    </location>
</feature>
<reference evidence="2 3" key="1">
    <citation type="submission" date="2018-08" db="EMBL/GenBank/DDBJ databases">
        <title>A genome reference for cultivated species of the human gut microbiota.</title>
        <authorList>
            <person name="Zou Y."/>
            <person name="Xue W."/>
            <person name="Luo G."/>
        </authorList>
    </citation>
    <scope>NUCLEOTIDE SEQUENCE [LARGE SCALE GENOMIC DNA]</scope>
    <source>
        <strain evidence="2 3">AM37-3BH</strain>
    </source>
</reference>
<dbReference type="GO" id="GO:0015293">
    <property type="term" value="F:symporter activity"/>
    <property type="evidence" value="ECO:0007669"/>
    <property type="project" value="InterPro"/>
</dbReference>
<dbReference type="AlphaFoldDB" id="A0A413Z2D1"/>
<sequence>MSGTETNNKKITLIHKLAYGSGNMLGSGALAISGAWLLYFYTTFCNMSVVKATLIFSIATYLDVILNPLMGFITDSFYRTKLGRKFGRRRFFILTGIPLMLLYPMLWVKNMNFFYYLTTYILFEFVYTSIMIPYDTLAVEMTSDFNQRTYLTGFKAMFGKLANFLGAAIPGFFIGMFGKDSPLPFFYTGVTYCVIMIISLTFLYFNSWERPYEDVAEENIPNFVEGIKKLFVDIASTLRIKTFRQHLGMYLFGFGAEWLFTACFTYYIVFCLNQPSTLVSELNSLSSILQLISTAIFIGIVAKKGFAKPFIAALSVVIGAILCFFGIFVFHIAHITVLVFGVMVIFGLGTGGVYYIPWTAYTFMADVDEVVTNRRREGVYAGAMTMAGKLMRASVVFILGQVLAAFGFVSGASTQPQSAVNAIAGVLLVGVGGLAIIGIVFSCRMKLNHKTHKIVIDELDRVHAGGRKEDVSEETRSVIEKLTGISYDKCFGNNNIGYKE</sequence>
<keyword evidence="1" id="KW-1133">Transmembrane helix</keyword>
<feature type="transmembrane region" description="Helical" evidence="1">
    <location>
        <begin position="21"/>
        <end position="42"/>
    </location>
</feature>
<feature type="transmembrane region" description="Helical" evidence="1">
    <location>
        <begin position="393"/>
        <end position="413"/>
    </location>
</feature>
<organism evidence="2 3">
    <name type="scientific">Lachnospira eligens</name>
    <dbReference type="NCBI Taxonomy" id="39485"/>
    <lineage>
        <taxon>Bacteria</taxon>
        <taxon>Bacillati</taxon>
        <taxon>Bacillota</taxon>
        <taxon>Clostridia</taxon>
        <taxon>Lachnospirales</taxon>
        <taxon>Lachnospiraceae</taxon>
        <taxon>Lachnospira</taxon>
    </lineage>
</organism>
<feature type="transmembrane region" description="Helical" evidence="1">
    <location>
        <begin position="158"/>
        <end position="178"/>
    </location>
</feature>
<feature type="transmembrane region" description="Helical" evidence="1">
    <location>
        <begin position="309"/>
        <end position="329"/>
    </location>
</feature>
<dbReference type="PANTHER" id="PTHR11328">
    <property type="entry name" value="MAJOR FACILITATOR SUPERFAMILY DOMAIN-CONTAINING PROTEIN"/>
    <property type="match status" value="1"/>
</dbReference>
<evidence type="ECO:0000256" key="1">
    <source>
        <dbReference type="SAM" id="Phobius"/>
    </source>
</evidence>
<keyword evidence="1" id="KW-0812">Transmembrane</keyword>
<evidence type="ECO:0000313" key="2">
    <source>
        <dbReference type="EMBL" id="RHC15447.1"/>
    </source>
</evidence>
<name>A0A413Z2D1_9FIRM</name>
<dbReference type="InterPro" id="IPR036259">
    <property type="entry name" value="MFS_trans_sf"/>
</dbReference>
<dbReference type="CDD" id="cd17332">
    <property type="entry name" value="MFS_MelB_like"/>
    <property type="match status" value="1"/>
</dbReference>
<dbReference type="InterPro" id="IPR039672">
    <property type="entry name" value="MFS_2"/>
</dbReference>
<dbReference type="Pfam" id="PF13347">
    <property type="entry name" value="MFS_2"/>
    <property type="match status" value="1"/>
</dbReference>
<dbReference type="EMBL" id="QSHM01000001">
    <property type="protein sequence ID" value="RHC15447.1"/>
    <property type="molecule type" value="Genomic_DNA"/>
</dbReference>
<feature type="transmembrane region" description="Helical" evidence="1">
    <location>
        <begin position="54"/>
        <end position="78"/>
    </location>
</feature>
<feature type="transmembrane region" description="Helical" evidence="1">
    <location>
        <begin position="247"/>
        <end position="270"/>
    </location>
</feature>
<dbReference type="GO" id="GO:0005886">
    <property type="term" value="C:plasma membrane"/>
    <property type="evidence" value="ECO:0007669"/>
    <property type="project" value="TreeGrafter"/>
</dbReference>
<evidence type="ECO:0000313" key="3">
    <source>
        <dbReference type="Proteomes" id="UP000285844"/>
    </source>
</evidence>
<dbReference type="GO" id="GO:0008643">
    <property type="term" value="P:carbohydrate transport"/>
    <property type="evidence" value="ECO:0007669"/>
    <property type="project" value="InterPro"/>
</dbReference>
<feature type="transmembrane region" description="Helical" evidence="1">
    <location>
        <begin position="113"/>
        <end position="137"/>
    </location>
</feature>
<dbReference type="RefSeq" id="WP_118362282.1">
    <property type="nucleotide sequence ID" value="NZ_QSHM01000001.1"/>
</dbReference>
<accession>A0A413Z2D1</accession>
<proteinExistence type="predicted"/>
<dbReference type="Proteomes" id="UP000285844">
    <property type="component" value="Unassembled WGS sequence"/>
</dbReference>
<comment type="caution">
    <text evidence="2">The sequence shown here is derived from an EMBL/GenBank/DDBJ whole genome shotgun (WGS) entry which is preliminary data.</text>
</comment>
<dbReference type="PANTHER" id="PTHR11328:SF24">
    <property type="entry name" value="MAJOR FACILITATOR SUPERFAMILY (MFS) PROFILE DOMAIN-CONTAINING PROTEIN"/>
    <property type="match status" value="1"/>
</dbReference>
<dbReference type="Gene3D" id="1.20.1250.20">
    <property type="entry name" value="MFS general substrate transporter like domains"/>
    <property type="match status" value="2"/>
</dbReference>
<feature type="transmembrane region" description="Helical" evidence="1">
    <location>
        <begin position="282"/>
        <end position="302"/>
    </location>
</feature>